<dbReference type="InterPro" id="IPR008822">
    <property type="entry name" value="Endonuclease_RusA-like"/>
</dbReference>
<organism evidence="1 2">
    <name type="scientific">Lacticaseibacillus suilingensis</name>
    <dbReference type="NCBI Taxonomy" id="2799577"/>
    <lineage>
        <taxon>Bacteria</taxon>
        <taxon>Bacillati</taxon>
        <taxon>Bacillota</taxon>
        <taxon>Bacilli</taxon>
        <taxon>Lactobacillales</taxon>
        <taxon>Lactobacillaceae</taxon>
        <taxon>Lacticaseibacillus</taxon>
    </lineage>
</organism>
<sequence>MQPAVKLTIPGEPVAQGRPRFSRRGKYVSTYDPPKSRGYKEYIKQIARQELHIEPMTGSIVINVKVYRGIQKAGSKLTKRQKQDGIIRPTVKPDTDNYYKAVSDALTGIVWVDDNQIVEMHVSKWYSDTPRVEIEVDELCHKC</sequence>
<evidence type="ECO:0000313" key="2">
    <source>
        <dbReference type="Proteomes" id="UP001597199"/>
    </source>
</evidence>
<comment type="caution">
    <text evidence="1">The sequence shown here is derived from an EMBL/GenBank/DDBJ whole genome shotgun (WGS) entry which is preliminary data.</text>
</comment>
<name>A0ABW4BIM0_9LACO</name>
<accession>A0ABW4BIM0</accession>
<dbReference type="Proteomes" id="UP001597199">
    <property type="component" value="Unassembled WGS sequence"/>
</dbReference>
<dbReference type="InterPro" id="IPR036614">
    <property type="entry name" value="RusA-like_sf"/>
</dbReference>
<dbReference type="SUPFAM" id="SSF103084">
    <property type="entry name" value="Holliday junction resolvase RusA"/>
    <property type="match status" value="1"/>
</dbReference>
<dbReference type="Pfam" id="PF05866">
    <property type="entry name" value="RusA"/>
    <property type="match status" value="1"/>
</dbReference>
<dbReference type="EMBL" id="JBHTOA010000035">
    <property type="protein sequence ID" value="MFD1399670.1"/>
    <property type="molecule type" value="Genomic_DNA"/>
</dbReference>
<protein>
    <submittedName>
        <fullName evidence="1">RusA family crossover junction endodeoxyribonuclease</fullName>
    </submittedName>
</protein>
<gene>
    <name evidence="1" type="ORF">ACFQ41_10165</name>
</gene>
<reference evidence="2" key="1">
    <citation type="journal article" date="2019" name="Int. J. Syst. Evol. Microbiol.">
        <title>The Global Catalogue of Microorganisms (GCM) 10K type strain sequencing project: providing services to taxonomists for standard genome sequencing and annotation.</title>
        <authorList>
            <consortium name="The Broad Institute Genomics Platform"/>
            <consortium name="The Broad Institute Genome Sequencing Center for Infectious Disease"/>
            <person name="Wu L."/>
            <person name="Ma J."/>
        </authorList>
    </citation>
    <scope>NUCLEOTIDE SEQUENCE [LARGE SCALE GENOMIC DNA]</scope>
    <source>
        <strain evidence="2">CCM 9110</strain>
    </source>
</reference>
<keyword evidence="2" id="KW-1185">Reference proteome</keyword>
<proteinExistence type="predicted"/>
<dbReference type="RefSeq" id="WP_204119323.1">
    <property type="nucleotide sequence ID" value="NZ_BOLV01000014.1"/>
</dbReference>
<evidence type="ECO:0000313" key="1">
    <source>
        <dbReference type="EMBL" id="MFD1399670.1"/>
    </source>
</evidence>
<dbReference type="Gene3D" id="3.30.1330.70">
    <property type="entry name" value="Holliday junction resolvase RusA"/>
    <property type="match status" value="1"/>
</dbReference>